<dbReference type="EMBL" id="HBGS01033722">
    <property type="protein sequence ID" value="CAD9436346.1"/>
    <property type="molecule type" value="Transcribed_RNA"/>
</dbReference>
<evidence type="ECO:0000256" key="16">
    <source>
        <dbReference type="ARBA" id="ARBA00046528"/>
    </source>
</evidence>
<keyword evidence="5" id="KW-0813">Transport</keyword>
<evidence type="ECO:0000256" key="14">
    <source>
        <dbReference type="ARBA" id="ARBA00030753"/>
    </source>
</evidence>
<keyword evidence="12" id="KW-0496">Mitochondrion</keyword>
<keyword evidence="8" id="KW-0999">Mitochondrion inner membrane</keyword>
<dbReference type="PANTHER" id="PTHR40637:SF1">
    <property type="entry name" value="ESSS SUBUNIT OF NADH:UBIQUINONE OXIDOREDUCTASE (COMPLEX I) PROTEIN"/>
    <property type="match status" value="1"/>
</dbReference>
<evidence type="ECO:0000256" key="9">
    <source>
        <dbReference type="ARBA" id="ARBA00022946"/>
    </source>
</evidence>
<comment type="subcellular location">
    <subcellularLocation>
        <location evidence="2">Mitochondrion inner membrane</location>
        <topology evidence="2">Single-pass membrane protein</topology>
    </subcellularLocation>
</comment>
<keyword evidence="10" id="KW-0249">Electron transport</keyword>
<evidence type="ECO:0000256" key="8">
    <source>
        <dbReference type="ARBA" id="ARBA00022792"/>
    </source>
</evidence>
<evidence type="ECO:0000256" key="10">
    <source>
        <dbReference type="ARBA" id="ARBA00022982"/>
    </source>
</evidence>
<evidence type="ECO:0000313" key="17">
    <source>
        <dbReference type="EMBL" id="CAD9436346.1"/>
    </source>
</evidence>
<name>A0A7S2CWN0_9STRA</name>
<evidence type="ECO:0000256" key="11">
    <source>
        <dbReference type="ARBA" id="ARBA00022989"/>
    </source>
</evidence>
<keyword evidence="11" id="KW-1133">Transmembrane helix</keyword>
<organism evidence="17">
    <name type="scientific">Octactis speculum</name>
    <dbReference type="NCBI Taxonomy" id="3111310"/>
    <lineage>
        <taxon>Eukaryota</taxon>
        <taxon>Sar</taxon>
        <taxon>Stramenopiles</taxon>
        <taxon>Ochrophyta</taxon>
        <taxon>Dictyochophyceae</taxon>
        <taxon>Dictyochales</taxon>
        <taxon>Dictyochaceae</taxon>
        <taxon>Octactis</taxon>
    </lineage>
</organism>
<reference evidence="17" key="1">
    <citation type="submission" date="2021-01" db="EMBL/GenBank/DDBJ databases">
        <authorList>
            <person name="Corre E."/>
            <person name="Pelletier E."/>
            <person name="Niang G."/>
            <person name="Scheremetjew M."/>
            <person name="Finn R."/>
            <person name="Kale V."/>
            <person name="Holt S."/>
            <person name="Cochrane G."/>
            <person name="Meng A."/>
            <person name="Brown T."/>
            <person name="Cohen L."/>
        </authorList>
    </citation>
    <scope>NUCLEOTIDE SEQUENCE</scope>
    <source>
        <strain evidence="17">CCMP1381</strain>
    </source>
</reference>
<evidence type="ECO:0000256" key="2">
    <source>
        <dbReference type="ARBA" id="ARBA00004434"/>
    </source>
</evidence>
<evidence type="ECO:0000256" key="1">
    <source>
        <dbReference type="ARBA" id="ARBA00003195"/>
    </source>
</evidence>
<evidence type="ECO:0000256" key="13">
    <source>
        <dbReference type="ARBA" id="ARBA00023136"/>
    </source>
</evidence>
<protein>
    <recommendedName>
        <fullName evidence="4">NADH dehydrogenase [ubiquinone] 1 beta subcomplex subunit 11, mitochondrial</fullName>
    </recommendedName>
    <alternativeName>
        <fullName evidence="15">Complex I-ESSS</fullName>
    </alternativeName>
    <alternativeName>
        <fullName evidence="14">NADH-ubiquinone oxidoreductase ESSS subunit</fullName>
    </alternativeName>
</protein>
<evidence type="ECO:0000256" key="3">
    <source>
        <dbReference type="ARBA" id="ARBA00008915"/>
    </source>
</evidence>
<dbReference type="InterPro" id="IPR019329">
    <property type="entry name" value="NADH_UbQ_OxRdtase_ESSS_su"/>
</dbReference>
<keyword evidence="7" id="KW-0812">Transmembrane</keyword>
<sequence length="130" mass="14392">MNYPHRRKMFAGVTKSVTRNAVTGVRRFAGGHGGGGEAYLFGIKPGTYRSEGWETPVLTAYAVSTLIMTVGLANRPDTTVKTWAREEAAVRMKREDDGEEVEFGVHYATANKFNFETEEIGDVPQMGEEE</sequence>
<accession>A0A7S2CWN0</accession>
<evidence type="ECO:0000256" key="7">
    <source>
        <dbReference type="ARBA" id="ARBA00022692"/>
    </source>
</evidence>
<comment type="similarity">
    <text evidence="3">Belongs to the complex I NDUFB11 subunit family.</text>
</comment>
<keyword evidence="6" id="KW-0679">Respiratory chain</keyword>
<dbReference type="GO" id="GO:0005743">
    <property type="term" value="C:mitochondrial inner membrane"/>
    <property type="evidence" value="ECO:0007669"/>
    <property type="project" value="UniProtKB-SubCell"/>
</dbReference>
<evidence type="ECO:0000256" key="12">
    <source>
        <dbReference type="ARBA" id="ARBA00023128"/>
    </source>
</evidence>
<comment type="subunit">
    <text evidence="16">Complex I is composed of 45 different subunits. Interacts with BCAP31.</text>
</comment>
<proteinExistence type="inferred from homology"/>
<dbReference type="PANTHER" id="PTHR40637">
    <property type="entry name" value="ESSS SUBUNIT OF NADH:UBIQUINONE OXIDOREDUCTASE (COMPLEX I) PROTEIN"/>
    <property type="match status" value="1"/>
</dbReference>
<dbReference type="AlphaFoldDB" id="A0A7S2CWN0"/>
<dbReference type="Pfam" id="PF10183">
    <property type="entry name" value="ESSS"/>
    <property type="match status" value="1"/>
</dbReference>
<gene>
    <name evidence="17" type="ORF">DSPE1174_LOCUS17351</name>
</gene>
<evidence type="ECO:0000256" key="6">
    <source>
        <dbReference type="ARBA" id="ARBA00022660"/>
    </source>
</evidence>
<keyword evidence="13" id="KW-0472">Membrane</keyword>
<keyword evidence="9" id="KW-0809">Transit peptide</keyword>
<evidence type="ECO:0000256" key="15">
    <source>
        <dbReference type="ARBA" id="ARBA00031387"/>
    </source>
</evidence>
<evidence type="ECO:0000256" key="5">
    <source>
        <dbReference type="ARBA" id="ARBA00022448"/>
    </source>
</evidence>
<comment type="function">
    <text evidence="1">Accessory subunit of the mitochondrial membrane respiratory chain NADH dehydrogenase (Complex I), that is believed not to be involved in catalysis. Complex I functions in the transfer of electrons from NADH to the respiratory chain. The immediate electron acceptor for the enzyme is believed to be ubiquinone.</text>
</comment>
<evidence type="ECO:0000256" key="4">
    <source>
        <dbReference type="ARBA" id="ARBA00018632"/>
    </source>
</evidence>